<dbReference type="PANTHER" id="PTHR37947">
    <property type="entry name" value="BLL2462 PROTEIN"/>
    <property type="match status" value="1"/>
</dbReference>
<keyword evidence="3" id="KW-1185">Reference proteome</keyword>
<dbReference type="EMBL" id="FOXQ01000001">
    <property type="protein sequence ID" value="SFP53760.1"/>
    <property type="molecule type" value="Genomic_DNA"/>
</dbReference>
<keyword evidence="1" id="KW-1133">Transmembrane helix</keyword>
<proteinExistence type="predicted"/>
<accession>A0A1I5R5V9</accession>
<sequence length="583" mass="64743">MTAIEYSIIIACLLLAAFLVFKEIRRPNKARLVGRIVASVLAAVSLIFLAIPFHYNAKEGIAGNEVVLLTDGYNKDSVDIFLKQNKNAVVYTKDQYEQQVDAISMLHVFGYGLSKDEWQTAPVSNIVFHPSAISNGITAIDYSKQINSGDQFIVQGRYDNTTGKPVKLTLRGFGVVLDSVIIGQNQSQTFELKTTPKFIGRAVYDIAAINNKDTLEREQLPFEVALNKPLKVLLLAAYPDFENKFLQNWLSENNYVIAARTAISKNKYSYSYTDTGKFSLAQISTNVLEQFDVLIADGAALSSLSRQELFNISSQINDKGLGLIIKTDSTEKPALFYSNACSVAPSSNHNKQTLSVQLPGNDTASSLPVENAAFIKINDGARVLITDTKKNVLACNAIYGNGSIVFSAFKNSYYWMLSGDKKSYQLLWSSLIANAAKKQSVSRQWRASPAFPAINEPAILAVETISKQPLQASINNNFIAFAAQPYLPFEWKGIYWPETKGWQAVASSGGDTSWLYVFDKNDWKNIAALQNMQDTYAYAAINKASLHNEVLNESLNKKTIPAFYFFVVFMCCCILLWIEKKIS</sequence>
<organism evidence="2 3">
    <name type="scientific">Parafilimonas terrae</name>
    <dbReference type="NCBI Taxonomy" id="1465490"/>
    <lineage>
        <taxon>Bacteria</taxon>
        <taxon>Pseudomonadati</taxon>
        <taxon>Bacteroidota</taxon>
        <taxon>Chitinophagia</taxon>
        <taxon>Chitinophagales</taxon>
        <taxon>Chitinophagaceae</taxon>
        <taxon>Parafilimonas</taxon>
    </lineage>
</organism>
<evidence type="ECO:0000256" key="1">
    <source>
        <dbReference type="SAM" id="Phobius"/>
    </source>
</evidence>
<keyword evidence="1" id="KW-0812">Transmembrane</keyword>
<evidence type="ECO:0000313" key="2">
    <source>
        <dbReference type="EMBL" id="SFP53760.1"/>
    </source>
</evidence>
<gene>
    <name evidence="2" type="ORF">SAMN05444277_10185</name>
</gene>
<name>A0A1I5R5V9_9BACT</name>
<keyword evidence="1" id="KW-0472">Membrane</keyword>
<feature type="transmembrane region" description="Helical" evidence="1">
    <location>
        <begin position="6"/>
        <end position="24"/>
    </location>
</feature>
<dbReference type="PANTHER" id="PTHR37947:SF1">
    <property type="entry name" value="BLL2462 PROTEIN"/>
    <property type="match status" value="1"/>
</dbReference>
<dbReference type="STRING" id="1465490.SAMN05444277_10185"/>
<evidence type="ECO:0000313" key="3">
    <source>
        <dbReference type="Proteomes" id="UP000199031"/>
    </source>
</evidence>
<dbReference type="AlphaFoldDB" id="A0A1I5R5V9"/>
<dbReference type="Proteomes" id="UP000199031">
    <property type="component" value="Unassembled WGS sequence"/>
</dbReference>
<feature type="transmembrane region" description="Helical" evidence="1">
    <location>
        <begin position="36"/>
        <end position="55"/>
    </location>
</feature>
<dbReference type="OrthoDB" id="980086at2"/>
<protein>
    <submittedName>
        <fullName evidence="2">Uncharacterized protein</fullName>
    </submittedName>
</protein>
<dbReference type="RefSeq" id="WP_090653441.1">
    <property type="nucleotide sequence ID" value="NZ_FOXQ01000001.1"/>
</dbReference>
<feature type="transmembrane region" description="Helical" evidence="1">
    <location>
        <begin position="560"/>
        <end position="578"/>
    </location>
</feature>
<reference evidence="2 3" key="1">
    <citation type="submission" date="2016-10" db="EMBL/GenBank/DDBJ databases">
        <authorList>
            <person name="de Groot N.N."/>
        </authorList>
    </citation>
    <scope>NUCLEOTIDE SEQUENCE [LARGE SCALE GENOMIC DNA]</scope>
    <source>
        <strain evidence="2 3">DSM 28286</strain>
    </source>
</reference>